<dbReference type="PROSITE" id="PS50011">
    <property type="entry name" value="PROTEIN_KINASE_DOM"/>
    <property type="match status" value="1"/>
</dbReference>
<dbReference type="PANTHER" id="PTHR44329">
    <property type="entry name" value="SERINE/THREONINE-PROTEIN KINASE TNNI3K-RELATED"/>
    <property type="match status" value="1"/>
</dbReference>
<dbReference type="EMBL" id="MLAK01000502">
    <property type="protein sequence ID" value="OHT13627.1"/>
    <property type="molecule type" value="Genomic_DNA"/>
</dbReference>
<dbReference type="PROSITE" id="PS00107">
    <property type="entry name" value="PROTEIN_KINASE_ATP"/>
    <property type="match status" value="1"/>
</dbReference>
<evidence type="ECO:0000256" key="2">
    <source>
        <dbReference type="ARBA" id="ARBA00022741"/>
    </source>
</evidence>
<dbReference type="PROSITE" id="PS00108">
    <property type="entry name" value="PROTEIN_KINASE_ST"/>
    <property type="match status" value="1"/>
</dbReference>
<dbReference type="SMART" id="SM00220">
    <property type="entry name" value="S_TKc"/>
    <property type="match status" value="1"/>
</dbReference>
<accession>A0A1J4KQU5</accession>
<proteinExistence type="predicted"/>
<comment type="caution">
    <text evidence="6">The sequence shown here is derived from an EMBL/GenBank/DDBJ whole genome shotgun (WGS) entry which is preliminary data.</text>
</comment>
<dbReference type="PANTHER" id="PTHR44329:SF298">
    <property type="entry name" value="MIXED LINEAGE KINASE DOMAIN-LIKE PROTEIN"/>
    <property type="match status" value="1"/>
</dbReference>
<gene>
    <name evidence="6" type="ORF">TRFO_16178</name>
</gene>
<dbReference type="InterPro" id="IPR016024">
    <property type="entry name" value="ARM-type_fold"/>
</dbReference>
<evidence type="ECO:0000313" key="6">
    <source>
        <dbReference type="EMBL" id="OHT13627.1"/>
    </source>
</evidence>
<name>A0A1J4KQU5_9EUKA</name>
<evidence type="ECO:0000259" key="5">
    <source>
        <dbReference type="PROSITE" id="PS50011"/>
    </source>
</evidence>
<dbReference type="InterPro" id="IPR051681">
    <property type="entry name" value="Ser/Thr_Kinases-Pseudokinases"/>
</dbReference>
<keyword evidence="1" id="KW-0723">Serine/threonine-protein kinase</keyword>
<evidence type="ECO:0000313" key="7">
    <source>
        <dbReference type="Proteomes" id="UP000179807"/>
    </source>
</evidence>
<dbReference type="Proteomes" id="UP000179807">
    <property type="component" value="Unassembled WGS sequence"/>
</dbReference>
<dbReference type="RefSeq" id="XP_068366763.1">
    <property type="nucleotide sequence ID" value="XM_068498823.1"/>
</dbReference>
<feature type="domain" description="Protein kinase" evidence="5">
    <location>
        <begin position="246"/>
        <end position="501"/>
    </location>
</feature>
<dbReference type="InterPro" id="IPR017441">
    <property type="entry name" value="Protein_kinase_ATP_BS"/>
</dbReference>
<feature type="binding site" evidence="4">
    <location>
        <position position="273"/>
    </location>
    <ligand>
        <name>ATP</name>
        <dbReference type="ChEBI" id="CHEBI:30616"/>
    </ligand>
</feature>
<dbReference type="InterPro" id="IPR008271">
    <property type="entry name" value="Ser/Thr_kinase_AS"/>
</dbReference>
<dbReference type="GO" id="GO:0004674">
    <property type="term" value="F:protein serine/threonine kinase activity"/>
    <property type="evidence" value="ECO:0007669"/>
    <property type="project" value="UniProtKB-KW"/>
</dbReference>
<organism evidence="6 7">
    <name type="scientific">Tritrichomonas foetus</name>
    <dbReference type="NCBI Taxonomy" id="1144522"/>
    <lineage>
        <taxon>Eukaryota</taxon>
        <taxon>Metamonada</taxon>
        <taxon>Parabasalia</taxon>
        <taxon>Tritrichomonadida</taxon>
        <taxon>Tritrichomonadidae</taxon>
        <taxon>Tritrichomonas</taxon>
    </lineage>
</organism>
<keyword evidence="2 4" id="KW-0547">Nucleotide-binding</keyword>
<dbReference type="InterPro" id="IPR001245">
    <property type="entry name" value="Ser-Thr/Tyr_kinase_cat_dom"/>
</dbReference>
<protein>
    <submittedName>
        <fullName evidence="6">TKL family protein kinase</fullName>
    </submittedName>
</protein>
<dbReference type="GO" id="GO:0005524">
    <property type="term" value="F:ATP binding"/>
    <property type="evidence" value="ECO:0007669"/>
    <property type="project" value="UniProtKB-UniRule"/>
</dbReference>
<evidence type="ECO:0000256" key="1">
    <source>
        <dbReference type="ARBA" id="ARBA00022527"/>
    </source>
</evidence>
<keyword evidence="7" id="KW-1185">Reference proteome</keyword>
<dbReference type="AlphaFoldDB" id="A0A1J4KQU5"/>
<dbReference type="SUPFAM" id="SSF56112">
    <property type="entry name" value="Protein kinase-like (PK-like)"/>
    <property type="match status" value="1"/>
</dbReference>
<dbReference type="VEuPathDB" id="TrichDB:TRFO_16178"/>
<evidence type="ECO:0000256" key="4">
    <source>
        <dbReference type="PROSITE-ProRule" id="PRU10141"/>
    </source>
</evidence>
<keyword evidence="6" id="KW-0418">Kinase</keyword>
<dbReference type="OrthoDB" id="4062651at2759"/>
<reference evidence="6" key="1">
    <citation type="submission" date="2016-10" db="EMBL/GenBank/DDBJ databases">
        <authorList>
            <person name="Benchimol M."/>
            <person name="Almeida L.G."/>
            <person name="Vasconcelos A.T."/>
            <person name="Perreira-Neves A."/>
            <person name="Rosa I.A."/>
            <person name="Tasca T."/>
            <person name="Bogo M.R."/>
            <person name="de Souza W."/>
        </authorList>
    </citation>
    <scope>NUCLEOTIDE SEQUENCE [LARGE SCALE GENOMIC DNA]</scope>
    <source>
        <strain evidence="6">K</strain>
    </source>
</reference>
<keyword evidence="3 4" id="KW-0067">ATP-binding</keyword>
<dbReference type="Pfam" id="PF07714">
    <property type="entry name" value="PK_Tyr_Ser-Thr"/>
    <property type="match status" value="1"/>
</dbReference>
<dbReference type="CDD" id="cd13999">
    <property type="entry name" value="STKc_MAP3K-like"/>
    <property type="match status" value="1"/>
</dbReference>
<dbReference type="InterPro" id="IPR011009">
    <property type="entry name" value="Kinase-like_dom_sf"/>
</dbReference>
<keyword evidence="6" id="KW-0808">Transferase</keyword>
<dbReference type="PRINTS" id="PR00109">
    <property type="entry name" value="TYRKINASE"/>
</dbReference>
<dbReference type="GeneID" id="94833527"/>
<dbReference type="Gene3D" id="1.10.510.10">
    <property type="entry name" value="Transferase(Phosphotransferase) domain 1"/>
    <property type="match status" value="1"/>
</dbReference>
<sequence length="1065" mass="120629">MYVPFSVYFQNFSLLIVLNCFPSKVKKSELFFIFRSFQMSDFFGKLSPILTALQNLQRSQFTVYIHCSKLNSLLQALKEIPHCIEIEKNYQIKRSIGFKNRNSINTITNTIEQVQNLASQCLKDSCIHYLLSNPIKTTKREIRSIRETLHSNFESLKLSAVAALFKLPRDDLDSQDLVDMKRISQILTQVSQKTKDDTTEKIAQRFKSLKKLGINAEPMNEKPGMTSVIIPEIPSNLHLVINHDDVQIMKEIGTGQSGSVHLGMKDGKEVAVKVLYKRLLTPPELESFRREIYALSVLDFPTLLKFYGYTVDPPFLIVTEYMSNGSVFNVLRKTPEKLTPTKRSLVALDVARGLDFLHQRNIIHRDLKSLNVLLDDNYRAKICDFGMVRFKDDSPKTGLIGTAHWMAPEVLMSSPTYDNKVDVYSFGIFLWELLTGDMPYKDLKTAEIITRVSDGQRPPLGDNVPPKLRDLITRCWDQEPKNRPTITKILIALEDPGTHFVGTDEAEFMSSAGIVQCRHKSSISMPYEIRAHKRRIPVRNQQSYSMTNGGEPFPDLSNFDQVTGMDILDTATLVEILIGTDKTTQNEVFERLFSIIGEKSSEAEAAAKAGFSTVVATVLDQKDQSSDFILSKLLKCKATSVFDINVLKSLLAYSTVEDEGLRSKALGVLIVASGLQFDFLKRSPSFILQLLKFLCMPLAPQLCNSLLQLSKQLLSATSAYPGGALQILFQAKNQLNEQLKPAVISCIVSTLRFNDARNQITRDMLIDAIKDINSSLIILEAYASENDEKTANDLLFISLLFAARTNDTAFELLVKTAHKPRFVYEIIELLPLGLKPSVSSRLYQPIMSFKEFLPRLRNIPEFYNVLSYWIENKEYELVCSVLRSVDIVTPDAVRQSILCLDIVEAFNSSNNESDQIMLMGCVYSLAKDETYYSEFDQLFPKIWNIMMNGDPSLRLPSFLSIAAIARTTTLSEINIPQLVILSAEFVSCNSTMTREVAMRVLRKHIKDKDVDLNEVLAMFLNNHENYNDKIERRTIKAFKSACRSNPSFDHALKKKLDQLPAAEKK</sequence>
<dbReference type="InterPro" id="IPR000719">
    <property type="entry name" value="Prot_kinase_dom"/>
</dbReference>
<evidence type="ECO:0000256" key="3">
    <source>
        <dbReference type="ARBA" id="ARBA00022840"/>
    </source>
</evidence>
<dbReference type="SUPFAM" id="SSF48371">
    <property type="entry name" value="ARM repeat"/>
    <property type="match status" value="1"/>
</dbReference>